<keyword evidence="4" id="KW-1185">Reference proteome</keyword>
<dbReference type="PANTHER" id="PTHR45657">
    <property type="entry name" value="CRAL-TRIO DOMAIN-CONTAINING PROTEIN YKL091C-RELATED"/>
    <property type="match status" value="1"/>
</dbReference>
<sequence>MTTDYEGSAPAGRVQSSSSASQQAGMFPNGHLGHLSAAQEEALERFRAALLDKKLWRPGPPPSHDDQTLLRYLRARRWIVDDALAQFKDTEEWRAANNIDTLYRTIELDAYEQSRRLVSR</sequence>
<evidence type="ECO:0000313" key="4">
    <source>
        <dbReference type="Proteomes" id="UP001642720"/>
    </source>
</evidence>
<feature type="domain" description="CRAL/TRIO N-terminal" evidence="2">
    <location>
        <begin position="65"/>
        <end position="90"/>
    </location>
</feature>
<feature type="region of interest" description="Disordered" evidence="1">
    <location>
        <begin position="1"/>
        <end position="33"/>
    </location>
</feature>
<evidence type="ECO:0000256" key="1">
    <source>
        <dbReference type="SAM" id="MobiDB-lite"/>
    </source>
</evidence>
<gene>
    <name evidence="3" type="ORF">CCMA1212_003609</name>
</gene>
<dbReference type="PANTHER" id="PTHR45657:SF3">
    <property type="entry name" value="TRANSPORTER, PUTATIVE (AFU_ORTHOLOGUE AFUA_5G09260)-RELATED"/>
    <property type="match status" value="1"/>
</dbReference>
<dbReference type="Proteomes" id="UP001642720">
    <property type="component" value="Unassembled WGS sequence"/>
</dbReference>
<protein>
    <recommendedName>
        <fullName evidence="2">CRAL/TRIO N-terminal domain-containing protein</fullName>
    </recommendedName>
</protein>
<organism evidence="3 4">
    <name type="scientific">Trichoderma ghanense</name>
    <dbReference type="NCBI Taxonomy" id="65468"/>
    <lineage>
        <taxon>Eukaryota</taxon>
        <taxon>Fungi</taxon>
        <taxon>Dikarya</taxon>
        <taxon>Ascomycota</taxon>
        <taxon>Pezizomycotina</taxon>
        <taxon>Sordariomycetes</taxon>
        <taxon>Hypocreomycetidae</taxon>
        <taxon>Hypocreales</taxon>
        <taxon>Hypocreaceae</taxon>
        <taxon>Trichoderma</taxon>
    </lineage>
</organism>
<evidence type="ECO:0000313" key="3">
    <source>
        <dbReference type="EMBL" id="TFB03854.1"/>
    </source>
</evidence>
<name>A0ABY2H861_9HYPO</name>
<dbReference type="InterPro" id="IPR011074">
    <property type="entry name" value="CRAL/TRIO_N_dom"/>
</dbReference>
<feature type="compositionally biased region" description="Low complexity" evidence="1">
    <location>
        <begin position="15"/>
        <end position="24"/>
    </location>
</feature>
<dbReference type="Gene3D" id="1.10.8.20">
    <property type="entry name" value="N-terminal domain of phosphatidylinositol transfer protein sec14p"/>
    <property type="match status" value="1"/>
</dbReference>
<proteinExistence type="predicted"/>
<accession>A0ABY2H861</accession>
<dbReference type="Pfam" id="PF03765">
    <property type="entry name" value="CRAL_TRIO_N"/>
    <property type="match status" value="1"/>
</dbReference>
<dbReference type="EMBL" id="PPTA01000004">
    <property type="protein sequence ID" value="TFB03854.1"/>
    <property type="molecule type" value="Genomic_DNA"/>
</dbReference>
<dbReference type="SUPFAM" id="SSF46938">
    <property type="entry name" value="CRAL/TRIO N-terminal domain"/>
    <property type="match status" value="1"/>
</dbReference>
<dbReference type="GeneID" id="300575400"/>
<dbReference type="InterPro" id="IPR036273">
    <property type="entry name" value="CRAL/TRIO_N_dom_sf"/>
</dbReference>
<dbReference type="RefSeq" id="XP_073560055.1">
    <property type="nucleotide sequence ID" value="XM_073700950.1"/>
</dbReference>
<dbReference type="SMART" id="SM01100">
    <property type="entry name" value="CRAL_TRIO_N"/>
    <property type="match status" value="1"/>
</dbReference>
<comment type="caution">
    <text evidence="3">The sequence shown here is derived from an EMBL/GenBank/DDBJ whole genome shotgun (WGS) entry which is preliminary data.</text>
</comment>
<reference evidence="3 4" key="1">
    <citation type="submission" date="2018-01" db="EMBL/GenBank/DDBJ databases">
        <title>Genome characterization of the sugarcane-associated fungus Trichoderma ghanense CCMA-1212 and their application in lignocelulose bioconversion.</title>
        <authorList>
            <person name="Steindorff A.S."/>
            <person name="Mendes T.D."/>
            <person name="Vilela E.S.D."/>
            <person name="Rodrigues D.S."/>
            <person name="Formighieri E.F."/>
            <person name="Melo I.S."/>
            <person name="Favaro L.C.L."/>
        </authorList>
    </citation>
    <scope>NUCLEOTIDE SEQUENCE [LARGE SCALE GENOMIC DNA]</scope>
    <source>
        <strain evidence="3 4">CCMA-1212</strain>
    </source>
</reference>
<evidence type="ECO:0000259" key="2">
    <source>
        <dbReference type="SMART" id="SM01100"/>
    </source>
</evidence>
<dbReference type="InterPro" id="IPR051026">
    <property type="entry name" value="PI/PC_transfer"/>
</dbReference>